<accession>A0A1G2T4M0</accession>
<dbReference type="PANTHER" id="PTHR30408:SF12">
    <property type="entry name" value="TYPE I RESTRICTION ENZYME MJAVIII SPECIFICITY SUBUNIT"/>
    <property type="match status" value="1"/>
</dbReference>
<sequence>MLLDEVGVKKDVSDYPAYSVVNFSEVKKAGRMDAEYFQNRFGELIAVTDYPVKPLGEFVDIKKGFEPGSEAYEESGKLFIRVSSLSKEGITDKDQKYLNEKLFSELKANFQPKKGEILLTKDATPGIAYVLKEPIEGIISGGVVRLKVKEGMDPEYLALCINSIFGQLQVDRYAGGSIIKHWKLEQIKKIFIPIVPLKIQQKIAEMVRESHTARAKAKQLLEIAKRGVEMAIEKDKKEAEQ</sequence>
<evidence type="ECO:0000313" key="6">
    <source>
        <dbReference type="Proteomes" id="UP000177746"/>
    </source>
</evidence>
<dbReference type="SUPFAM" id="SSF116734">
    <property type="entry name" value="DNA methylase specificity domain"/>
    <property type="match status" value="1"/>
</dbReference>
<dbReference type="PANTHER" id="PTHR30408">
    <property type="entry name" value="TYPE-1 RESTRICTION ENZYME ECOKI SPECIFICITY PROTEIN"/>
    <property type="match status" value="1"/>
</dbReference>
<dbReference type="GO" id="GO:0003677">
    <property type="term" value="F:DNA binding"/>
    <property type="evidence" value="ECO:0007669"/>
    <property type="project" value="UniProtKB-KW"/>
</dbReference>
<dbReference type="Proteomes" id="UP000177746">
    <property type="component" value="Unassembled WGS sequence"/>
</dbReference>
<protein>
    <recommendedName>
        <fullName evidence="4">Type I restriction modification DNA specificity domain-containing protein</fullName>
    </recommendedName>
</protein>
<name>A0A1G2T4M0_9BACT</name>
<evidence type="ECO:0000256" key="2">
    <source>
        <dbReference type="ARBA" id="ARBA00022747"/>
    </source>
</evidence>
<comment type="similarity">
    <text evidence="1">Belongs to the type-I restriction system S methylase family.</text>
</comment>
<dbReference type="InterPro" id="IPR000055">
    <property type="entry name" value="Restrct_endonuc_typeI_TRD"/>
</dbReference>
<feature type="domain" description="Type I restriction modification DNA specificity" evidence="4">
    <location>
        <begin position="50"/>
        <end position="206"/>
    </location>
</feature>
<reference evidence="5 6" key="1">
    <citation type="journal article" date="2016" name="Nat. Commun.">
        <title>Thousands of microbial genomes shed light on interconnected biogeochemical processes in an aquifer system.</title>
        <authorList>
            <person name="Anantharaman K."/>
            <person name="Brown C.T."/>
            <person name="Hug L.A."/>
            <person name="Sharon I."/>
            <person name="Castelle C.J."/>
            <person name="Probst A.J."/>
            <person name="Thomas B.C."/>
            <person name="Singh A."/>
            <person name="Wilkins M.J."/>
            <person name="Karaoz U."/>
            <person name="Brodie E.L."/>
            <person name="Williams K.H."/>
            <person name="Hubbard S.S."/>
            <person name="Banfield J.F."/>
        </authorList>
    </citation>
    <scope>NUCLEOTIDE SEQUENCE [LARGE SCALE GENOMIC DNA]</scope>
</reference>
<dbReference type="InterPro" id="IPR044946">
    <property type="entry name" value="Restrct_endonuc_typeI_TRD_sf"/>
</dbReference>
<dbReference type="AlphaFoldDB" id="A0A1G2T4M0"/>
<evidence type="ECO:0000313" key="5">
    <source>
        <dbReference type="EMBL" id="OHA91759.1"/>
    </source>
</evidence>
<dbReference type="EMBL" id="MHVI01000012">
    <property type="protein sequence ID" value="OHA91759.1"/>
    <property type="molecule type" value="Genomic_DNA"/>
</dbReference>
<evidence type="ECO:0000256" key="1">
    <source>
        <dbReference type="ARBA" id="ARBA00010923"/>
    </source>
</evidence>
<evidence type="ECO:0000256" key="3">
    <source>
        <dbReference type="ARBA" id="ARBA00023125"/>
    </source>
</evidence>
<keyword evidence="3" id="KW-0238">DNA-binding</keyword>
<keyword evidence="2" id="KW-0680">Restriction system</keyword>
<comment type="caution">
    <text evidence="5">The sequence shown here is derived from an EMBL/GenBank/DDBJ whole genome shotgun (WGS) entry which is preliminary data.</text>
</comment>
<proteinExistence type="inferred from homology"/>
<dbReference type="Pfam" id="PF01420">
    <property type="entry name" value="Methylase_S"/>
    <property type="match status" value="1"/>
</dbReference>
<dbReference type="InterPro" id="IPR052021">
    <property type="entry name" value="Type-I_RS_S_subunit"/>
</dbReference>
<dbReference type="Gene3D" id="3.90.220.20">
    <property type="entry name" value="DNA methylase specificity domains"/>
    <property type="match status" value="1"/>
</dbReference>
<organism evidence="5 6">
    <name type="scientific">Candidatus Zambryskibacteria bacterium RIFCSPHIGHO2_01_FULL_46_30</name>
    <dbReference type="NCBI Taxonomy" id="1802739"/>
    <lineage>
        <taxon>Bacteria</taxon>
        <taxon>Candidatus Zambryskiibacteriota</taxon>
    </lineage>
</organism>
<evidence type="ECO:0000259" key="4">
    <source>
        <dbReference type="Pfam" id="PF01420"/>
    </source>
</evidence>
<dbReference type="GO" id="GO:0009307">
    <property type="term" value="P:DNA restriction-modification system"/>
    <property type="evidence" value="ECO:0007669"/>
    <property type="project" value="UniProtKB-KW"/>
</dbReference>
<gene>
    <name evidence="5" type="ORF">A2665_00775</name>
</gene>